<gene>
    <name evidence="3" type="ORF">EUV02_09920</name>
</gene>
<feature type="chain" id="PRO_5021486185" evidence="2">
    <location>
        <begin position="23"/>
        <end position="221"/>
    </location>
</feature>
<dbReference type="Gene3D" id="2.40.160.20">
    <property type="match status" value="1"/>
</dbReference>
<dbReference type="GO" id="GO:0019867">
    <property type="term" value="C:outer membrane"/>
    <property type="evidence" value="ECO:0007669"/>
    <property type="project" value="InterPro"/>
</dbReference>
<evidence type="ECO:0000313" key="3">
    <source>
        <dbReference type="EMBL" id="TFU03475.1"/>
    </source>
</evidence>
<keyword evidence="2" id="KW-0732">Signal</keyword>
<dbReference type="EMBL" id="SIHO01000002">
    <property type="protein sequence ID" value="TFU03475.1"/>
    <property type="molecule type" value="Genomic_DNA"/>
</dbReference>
<evidence type="ECO:0000313" key="4">
    <source>
        <dbReference type="Proteomes" id="UP000297737"/>
    </source>
</evidence>
<dbReference type="InterPro" id="IPR005618">
    <property type="entry name" value="OMPW"/>
</dbReference>
<proteinExistence type="inferred from homology"/>
<dbReference type="PANTHER" id="PTHR36920">
    <property type="match status" value="1"/>
</dbReference>
<dbReference type="AlphaFoldDB" id="A0A4Y9EN35"/>
<reference evidence="3 4" key="1">
    <citation type="submission" date="2019-02" db="EMBL/GenBank/DDBJ databases">
        <title>Polymorphobacter sp. isolated from the lake at the Tibet of China.</title>
        <authorList>
            <person name="Li A."/>
        </authorList>
    </citation>
    <scope>NUCLEOTIDE SEQUENCE [LARGE SCALE GENOMIC DNA]</scope>
    <source>
        <strain evidence="3 4">DJ1R-1</strain>
    </source>
</reference>
<organism evidence="3 4">
    <name type="scientific">Glacieibacterium arshaanense</name>
    <dbReference type="NCBI Taxonomy" id="2511025"/>
    <lineage>
        <taxon>Bacteria</taxon>
        <taxon>Pseudomonadati</taxon>
        <taxon>Pseudomonadota</taxon>
        <taxon>Alphaproteobacteria</taxon>
        <taxon>Sphingomonadales</taxon>
        <taxon>Sphingosinicellaceae</taxon>
        <taxon>Glacieibacterium</taxon>
    </lineage>
</organism>
<accession>A0A4Y9EN35</accession>
<dbReference type="Proteomes" id="UP000297737">
    <property type="component" value="Unassembled WGS sequence"/>
</dbReference>
<dbReference type="Pfam" id="PF03922">
    <property type="entry name" value="OmpW"/>
    <property type="match status" value="1"/>
</dbReference>
<comment type="caution">
    <text evidence="3">The sequence shown here is derived from an EMBL/GenBank/DDBJ whole genome shotgun (WGS) entry which is preliminary data.</text>
</comment>
<dbReference type="PANTHER" id="PTHR36920:SF1">
    <property type="entry name" value="OUTER MEMBRANE PROTEIN W"/>
    <property type="match status" value="1"/>
</dbReference>
<dbReference type="OrthoDB" id="9807574at2"/>
<sequence length="221" mass="23148">MKTKLFITAAIAALALTAPAHAETGIAKGDWLVRLRGILIAPTGSSGGINPMFPASTVDINTKFVPELDFTYMFTDNIGAELILATSKHSATGASGALAGQPLLSAWVLPPTLTLQYHFMPKSAVRPYVGAGINYTIYYSESASSFVNSALGATDVSMSSSFGWAAQAGFDVDVSPKVFLNFDVKYIDMGTTATLTTGAVVNKVDVNINPIVAGVGLGMRF</sequence>
<evidence type="ECO:0000256" key="1">
    <source>
        <dbReference type="ARBA" id="ARBA00009330"/>
    </source>
</evidence>
<feature type="signal peptide" evidence="2">
    <location>
        <begin position="1"/>
        <end position="22"/>
    </location>
</feature>
<keyword evidence="4" id="KW-1185">Reference proteome</keyword>
<dbReference type="GO" id="GO:0055085">
    <property type="term" value="P:transmembrane transport"/>
    <property type="evidence" value="ECO:0007669"/>
    <property type="project" value="TreeGrafter"/>
</dbReference>
<name>A0A4Y9EN35_9SPHN</name>
<evidence type="ECO:0000256" key="2">
    <source>
        <dbReference type="SAM" id="SignalP"/>
    </source>
</evidence>
<dbReference type="SUPFAM" id="SSF56925">
    <property type="entry name" value="OMPA-like"/>
    <property type="match status" value="1"/>
</dbReference>
<dbReference type="InterPro" id="IPR011250">
    <property type="entry name" value="OMP/PagP_B-barrel"/>
</dbReference>
<comment type="similarity">
    <text evidence="1">Belongs to the OmpW/AlkL family.</text>
</comment>
<protein>
    <submittedName>
        <fullName evidence="3">OmpW family protein</fullName>
    </submittedName>
</protein>
<dbReference type="RefSeq" id="WP_135246067.1">
    <property type="nucleotide sequence ID" value="NZ_SIHO01000002.1"/>
</dbReference>